<feature type="region of interest" description="Disordered" evidence="1">
    <location>
        <begin position="59"/>
        <end position="96"/>
    </location>
</feature>
<dbReference type="AlphaFoldDB" id="A0A6J5Z5P1"/>
<name>A0A6J5Z5P1_9ZZZZ</name>
<protein>
    <submittedName>
        <fullName evidence="2">Unannotated protein</fullName>
    </submittedName>
</protein>
<gene>
    <name evidence="2" type="ORF">UFOPK3770_00625</name>
</gene>
<dbReference type="EMBL" id="CAESAJ010000052">
    <property type="protein sequence ID" value="CAB4336728.1"/>
    <property type="molecule type" value="Genomic_DNA"/>
</dbReference>
<sequence>MSNSAKKPLLIAVIAVVSAIILGQIIAGIGSPDDKATLQESEANPAIVAVPSLSGIAGPGIPSLGPHPSQVEIPGPISISDVPKPGGPTQPDVQQSTAAKPNLNCTMHARLINGTDPQRVEIGIFGVFAGGVSFVRMDWGSSTTFRQVDATDGSSILVVTQPDSKTKRVSVAIASDPSFGGDALLCAKSLDIR</sequence>
<proteinExistence type="predicted"/>
<evidence type="ECO:0000256" key="1">
    <source>
        <dbReference type="SAM" id="MobiDB-lite"/>
    </source>
</evidence>
<evidence type="ECO:0000313" key="2">
    <source>
        <dbReference type="EMBL" id="CAB4336728.1"/>
    </source>
</evidence>
<reference evidence="2" key="1">
    <citation type="submission" date="2020-05" db="EMBL/GenBank/DDBJ databases">
        <authorList>
            <person name="Chiriac C."/>
            <person name="Salcher M."/>
            <person name="Ghai R."/>
            <person name="Kavagutti S V."/>
        </authorList>
    </citation>
    <scope>NUCLEOTIDE SEQUENCE</scope>
</reference>
<organism evidence="2">
    <name type="scientific">freshwater metagenome</name>
    <dbReference type="NCBI Taxonomy" id="449393"/>
    <lineage>
        <taxon>unclassified sequences</taxon>
        <taxon>metagenomes</taxon>
        <taxon>ecological metagenomes</taxon>
    </lineage>
</organism>
<accession>A0A6J5Z5P1</accession>